<keyword evidence="1" id="KW-1185">Reference proteome</keyword>
<accession>A0A915KG41</accession>
<proteinExistence type="predicted"/>
<name>A0A915KG41_ROMCU</name>
<evidence type="ECO:0000313" key="1">
    <source>
        <dbReference type="Proteomes" id="UP000887565"/>
    </source>
</evidence>
<dbReference type="Proteomes" id="UP000887565">
    <property type="component" value="Unplaced"/>
</dbReference>
<sequence length="101" mass="11691">MFAPLVVHFIDLHGNFLMRLAINRVPNTSMYSRAFSARPNLYTKTCQCGCYHPQSVFFQNPPHKMRIPRPPFKYNPPFATASAFRQSVGPDPQQSYKKKTR</sequence>
<reference evidence="2" key="1">
    <citation type="submission" date="2022-11" db="UniProtKB">
        <authorList>
            <consortium name="WormBaseParasite"/>
        </authorList>
    </citation>
    <scope>IDENTIFICATION</scope>
</reference>
<protein>
    <submittedName>
        <fullName evidence="2">Uncharacterized protein</fullName>
    </submittedName>
</protein>
<dbReference type="AlphaFoldDB" id="A0A915KG41"/>
<dbReference type="WBParaSite" id="nRc.2.0.1.t37707-RA">
    <property type="protein sequence ID" value="nRc.2.0.1.t37707-RA"/>
    <property type="gene ID" value="nRc.2.0.1.g37707"/>
</dbReference>
<evidence type="ECO:0000313" key="2">
    <source>
        <dbReference type="WBParaSite" id="nRc.2.0.1.t37707-RA"/>
    </source>
</evidence>
<organism evidence="1 2">
    <name type="scientific">Romanomermis culicivorax</name>
    <name type="common">Nematode worm</name>
    <dbReference type="NCBI Taxonomy" id="13658"/>
    <lineage>
        <taxon>Eukaryota</taxon>
        <taxon>Metazoa</taxon>
        <taxon>Ecdysozoa</taxon>
        <taxon>Nematoda</taxon>
        <taxon>Enoplea</taxon>
        <taxon>Dorylaimia</taxon>
        <taxon>Mermithida</taxon>
        <taxon>Mermithoidea</taxon>
        <taxon>Mermithidae</taxon>
        <taxon>Romanomermis</taxon>
    </lineage>
</organism>